<evidence type="ECO:0000256" key="2">
    <source>
        <dbReference type="ARBA" id="ARBA00004236"/>
    </source>
</evidence>
<dbReference type="Gene3D" id="2.10.25.10">
    <property type="entry name" value="Laminin"/>
    <property type="match status" value="5"/>
</dbReference>
<feature type="domain" description="EGF-like" evidence="14">
    <location>
        <begin position="1919"/>
        <end position="1955"/>
    </location>
</feature>
<evidence type="ECO:0000256" key="8">
    <source>
        <dbReference type="ARBA" id="ARBA00022989"/>
    </source>
</evidence>
<feature type="transmembrane region" description="Helical" evidence="13">
    <location>
        <begin position="254"/>
        <end position="275"/>
    </location>
</feature>
<evidence type="ECO:0000259" key="14">
    <source>
        <dbReference type="PROSITE" id="PS50026"/>
    </source>
</evidence>
<keyword evidence="5 11" id="KW-0245">EGF-like domain</keyword>
<evidence type="ECO:0000256" key="5">
    <source>
        <dbReference type="ARBA" id="ARBA00022536"/>
    </source>
</evidence>
<dbReference type="Pfam" id="PF24329">
    <property type="entry name" value="FN-plug_TEN1-4"/>
    <property type="match status" value="1"/>
</dbReference>
<dbReference type="InterPro" id="IPR056823">
    <property type="entry name" value="TEN-like_YD-shell"/>
</dbReference>
<dbReference type="GeneID" id="105227845"/>
<reference evidence="16 17" key="1">
    <citation type="submission" date="2025-05" db="UniProtKB">
        <authorList>
            <consortium name="RefSeq"/>
        </authorList>
    </citation>
    <scope>IDENTIFICATION</scope>
    <source>
        <tissue evidence="16 17">Adult</tissue>
    </source>
</reference>
<keyword evidence="4" id="KW-1003">Cell membrane</keyword>
<dbReference type="NCBIfam" id="TIGR01643">
    <property type="entry name" value="YD_repeat_2x"/>
    <property type="match status" value="1"/>
</dbReference>
<evidence type="ECO:0000256" key="9">
    <source>
        <dbReference type="ARBA" id="ARBA00023136"/>
    </source>
</evidence>
<proteinExistence type="inferred from homology"/>
<keyword evidence="9 13" id="KW-0472">Membrane</keyword>
<evidence type="ECO:0000256" key="11">
    <source>
        <dbReference type="PROSITE-ProRule" id="PRU00076"/>
    </source>
</evidence>
<gene>
    <name evidence="16 17" type="primary">LOC105227845</name>
</gene>
<dbReference type="Proteomes" id="UP001652620">
    <property type="component" value="Chromosome 5"/>
</dbReference>
<dbReference type="Pfam" id="PF25023">
    <property type="entry name" value="TEN_YD-shell"/>
    <property type="match status" value="1"/>
</dbReference>
<feature type="compositionally biased region" description="Polar residues" evidence="12">
    <location>
        <begin position="1102"/>
        <end position="1111"/>
    </location>
</feature>
<feature type="region of interest" description="Disordered" evidence="12">
    <location>
        <begin position="108"/>
        <end position="134"/>
    </location>
</feature>
<dbReference type="InterPro" id="IPR057627">
    <property type="entry name" value="FN-plug_TEN1-4"/>
</dbReference>
<evidence type="ECO:0000256" key="13">
    <source>
        <dbReference type="SAM" id="Phobius"/>
    </source>
</evidence>
<dbReference type="Pfam" id="PF25020">
    <property type="entry name" value="TTR_TEN1-4"/>
    <property type="match status" value="1"/>
</dbReference>
<dbReference type="PANTHER" id="PTHR11219">
    <property type="entry name" value="TENEURIN AND N-ACETYLGLUCOSAMINE-1-PHOSPHODIESTER ALPHA-N-ACETYLGLUCOSAMINIDASE"/>
    <property type="match status" value="1"/>
</dbReference>
<dbReference type="PANTHER" id="PTHR11219:SF72">
    <property type="entry name" value="TENEURIN-M"/>
    <property type="match status" value="1"/>
</dbReference>
<feature type="compositionally biased region" description="Basic and acidic residues" evidence="12">
    <location>
        <begin position="526"/>
        <end position="539"/>
    </location>
</feature>
<evidence type="ECO:0000256" key="7">
    <source>
        <dbReference type="ARBA" id="ARBA00022737"/>
    </source>
</evidence>
<dbReference type="Pfam" id="PF23093">
    <property type="entry name" value="GBD_Tenm3"/>
    <property type="match status" value="1"/>
</dbReference>
<feature type="disulfide bond" evidence="11">
    <location>
        <begin position="1979"/>
        <end position="1988"/>
    </location>
</feature>
<keyword evidence="6 13" id="KW-0812">Transmembrane</keyword>
<dbReference type="InterPro" id="IPR056820">
    <property type="entry name" value="TEN_TTR-like"/>
</dbReference>
<feature type="compositionally biased region" description="Basic residues" evidence="12">
    <location>
        <begin position="4093"/>
        <end position="4111"/>
    </location>
</feature>
<evidence type="ECO:0000256" key="12">
    <source>
        <dbReference type="SAM" id="MobiDB-lite"/>
    </source>
</evidence>
<feature type="region of interest" description="Disordered" evidence="12">
    <location>
        <begin position="628"/>
        <end position="653"/>
    </location>
</feature>
<feature type="compositionally biased region" description="Polar residues" evidence="12">
    <location>
        <begin position="643"/>
        <end position="653"/>
    </location>
</feature>
<evidence type="ECO:0000313" key="16">
    <source>
        <dbReference type="RefSeq" id="XP_049313179.1"/>
    </source>
</evidence>
<dbReference type="SMART" id="SM00181">
    <property type="entry name" value="EGF"/>
    <property type="match status" value="8"/>
</dbReference>
<feature type="region of interest" description="Disordered" evidence="12">
    <location>
        <begin position="4093"/>
        <end position="4119"/>
    </location>
</feature>
<evidence type="ECO:0000313" key="15">
    <source>
        <dbReference type="Proteomes" id="UP001652620"/>
    </source>
</evidence>
<feature type="compositionally biased region" description="Gly residues" evidence="12">
    <location>
        <begin position="19"/>
        <end position="38"/>
    </location>
</feature>
<protein>
    <submittedName>
        <fullName evidence="16 17">Teneurin-m isoform X1</fullName>
    </submittedName>
</protein>
<feature type="region of interest" description="Disordered" evidence="12">
    <location>
        <begin position="526"/>
        <end position="567"/>
    </location>
</feature>
<keyword evidence="10 11" id="KW-1015">Disulfide bond</keyword>
<comment type="caution">
    <text evidence="11">Lacks conserved residue(s) required for the propagation of feature annotation.</text>
</comment>
<dbReference type="InterPro" id="IPR057629">
    <property type="entry name" value="Teneurin1-4_GBD"/>
</dbReference>
<dbReference type="Gene3D" id="2.120.10.30">
    <property type="entry name" value="TolB, C-terminal domain"/>
    <property type="match status" value="2"/>
</dbReference>
<evidence type="ECO:0000313" key="17">
    <source>
        <dbReference type="RefSeq" id="XP_049313180.1"/>
    </source>
</evidence>
<feature type="compositionally biased region" description="Low complexity" evidence="12">
    <location>
        <begin position="49"/>
        <end position="81"/>
    </location>
</feature>
<feature type="domain" description="EGF-like" evidence="14">
    <location>
        <begin position="1957"/>
        <end position="1989"/>
    </location>
</feature>
<evidence type="ECO:0000256" key="10">
    <source>
        <dbReference type="ARBA" id="ARBA00023157"/>
    </source>
</evidence>
<feature type="region of interest" description="Disordered" evidence="12">
    <location>
        <begin position="714"/>
        <end position="736"/>
    </location>
</feature>
<comment type="similarity">
    <text evidence="3">Belongs to the tenascin family. Teneurin subfamily.</text>
</comment>
<dbReference type="Pfam" id="PF25021">
    <property type="entry name" value="TEN_NHL"/>
    <property type="match status" value="1"/>
</dbReference>
<dbReference type="PROSITE" id="PS00022">
    <property type="entry name" value="EGF_1"/>
    <property type="match status" value="4"/>
</dbReference>
<feature type="disulfide bond" evidence="11">
    <location>
        <begin position="2049"/>
        <end position="2058"/>
    </location>
</feature>
<evidence type="ECO:0000256" key="4">
    <source>
        <dbReference type="ARBA" id="ARBA00022475"/>
    </source>
</evidence>
<dbReference type="InterPro" id="IPR028916">
    <property type="entry name" value="Tox-GHH_dom"/>
</dbReference>
<dbReference type="Pfam" id="PF15636">
    <property type="entry name" value="Tox-GHH"/>
    <property type="match status" value="1"/>
</dbReference>
<dbReference type="RefSeq" id="XP_049313180.1">
    <property type="nucleotide sequence ID" value="XM_049457223.1"/>
</dbReference>
<dbReference type="RefSeq" id="XP_049313179.1">
    <property type="nucleotide sequence ID" value="XM_049457222.1"/>
</dbReference>
<keyword evidence="8 13" id="KW-1133">Transmembrane helix</keyword>
<dbReference type="InterPro" id="IPR056822">
    <property type="entry name" value="TEN_NHL"/>
</dbReference>
<dbReference type="PROSITE" id="PS50026">
    <property type="entry name" value="EGF_3"/>
    <property type="match status" value="4"/>
</dbReference>
<keyword evidence="15" id="KW-1185">Reference proteome</keyword>
<dbReference type="Pfam" id="PF25024">
    <property type="entry name" value="EGF_TEN"/>
    <property type="match status" value="1"/>
</dbReference>
<feature type="region of interest" description="Disordered" evidence="12">
    <location>
        <begin position="1485"/>
        <end position="1512"/>
    </location>
</feature>
<dbReference type="InterPro" id="IPR006530">
    <property type="entry name" value="YD"/>
</dbReference>
<evidence type="ECO:0000256" key="3">
    <source>
        <dbReference type="ARBA" id="ARBA00009385"/>
    </source>
</evidence>
<feature type="region of interest" description="Disordered" evidence="12">
    <location>
        <begin position="1102"/>
        <end position="1134"/>
    </location>
</feature>
<dbReference type="Pfam" id="PF23538">
    <property type="entry name" value="Teneurin_ABD"/>
    <property type="match status" value="1"/>
</dbReference>
<feature type="disulfide bond" evidence="11">
    <location>
        <begin position="2147"/>
        <end position="2156"/>
    </location>
</feature>
<keyword evidence="7" id="KW-0677">Repeat</keyword>
<name>A0ABM3JVD0_BACDO</name>
<dbReference type="InterPro" id="IPR011042">
    <property type="entry name" value="6-blade_b-propeller_TolB-like"/>
</dbReference>
<accession>A0ABM3JVD0</accession>
<evidence type="ECO:0000256" key="1">
    <source>
        <dbReference type="ARBA" id="ARBA00004167"/>
    </source>
</evidence>
<dbReference type="InterPro" id="IPR051216">
    <property type="entry name" value="Teneurin"/>
</dbReference>
<dbReference type="InterPro" id="IPR000742">
    <property type="entry name" value="EGF"/>
</dbReference>
<feature type="domain" description="EGF-like" evidence="14">
    <location>
        <begin position="2121"/>
        <end position="2157"/>
    </location>
</feature>
<feature type="disulfide bond" evidence="11">
    <location>
        <begin position="2125"/>
        <end position="2135"/>
    </location>
</feature>
<dbReference type="SUPFAM" id="SSF101898">
    <property type="entry name" value="NHL repeat"/>
    <property type="match status" value="1"/>
</dbReference>
<dbReference type="Gene3D" id="2.60.120.260">
    <property type="entry name" value="Galactose-binding domain-like"/>
    <property type="match status" value="1"/>
</dbReference>
<evidence type="ECO:0000256" key="6">
    <source>
        <dbReference type="ARBA" id="ARBA00022692"/>
    </source>
</evidence>
<feature type="disulfide bond" evidence="11">
    <location>
        <begin position="1945"/>
        <end position="1954"/>
    </location>
</feature>
<sequence>MNPYEYETTLDCRDVDTRAGGGGGGGLGGGGLNGGTAVGGMMSLRHNPTSTHSHQNTLQHQNQQNLQLQQQQQQHLQQQQSPYDYEYQHLPHRAGELAAAAAANNSGAVSTAQRNTHGRPGYLLEGVTPSAPPDVPPRNPTMSRMNNGRLVPGNPNDLGVDFEPSCLVRTPSGNVYIPSGNLNINKGSPIDYKSGSACSTPTKDTLKGYERSTNNCMGPVLPPRSVMSGLPAHHYSTPMNFRKGLAARWHRWRCALNICLAVFALLGLISIVLYVSGVLHLSMDEPRTILVGNEASEVTAAKSTNTDLTKFGQPTTVTASTATSSLSSISASQAAAAQAASGSADLMAGGGGGGTLPSSTAYQSPASASSAVAAIGTTGAVASSPSSSSLANANNGDVRHVALRRIWFYYPRSYAYTAQQNSQQQTKDSSATGTLRLSYGTQRYERRRQQQQQQSGSDGVAVVASSADKHYQQNTYKQRQQQPHVKVRMPVNATWQQHGARRKRYRRSLMTDETFESIDLITRTHTRDDDDEMKAHERVTNNTNNSKHKLKNGNGDSVDKAKDSGDDSELLTVGNSANADSFVVTQKTITKGVELQLTNKEVIELVAQTAGVPNMLDTNVVRKSSELAEGNRATVAERERNNQRLQTETSNQAKQSTAAITRCLSPVAVSAPHKCQTLPLTNIQTASNYADDALSDKATNETPKKYENIAAPQTDYDKHNSNNTFNSKRTPKRDNISNAQTLQINKLLNLNQNSNDDKEIAAADRTDVEGAAAQTSGSVSVVAKTAVADGVSVGQHDDATLTTIAKVLSKAFRDKNNEVANLTGGDAPNAACGNDADEASATKCAGEATKSLEENKIEDEEYTIADALTPPTTTATAAAAHTAIDLTASDIRDIFDGDIDYVEGDTQREVSVPHAEFVNKVKGREELIFKAASTINEISITTDATASANVISMRAEPNEGTTEEGAAYKHAKSNLRLRKANEPRYMKTLRKHFGRPIHAPVQLAPAAVQFLDVVIDDDSQIDRPPVAERAQRAVQEVERGNNADIGAVQFRENNAISNDNKIDVNATKKLPDNVSQYIRYASAHETTAPQHEFDEVNSTQINRHNGASDNALNDDSESDTDVAATDDNNNERDLVDSYDDVGHDARTPATPLAADTSSVIKIDKSEMNEQKAGQRAAYDDVDDVDTRTEARDDDYDEAWELGRAATESELKIKLNESQMQNERAAMIEKHIALVGVDAETATTTTKLMITADERQTMEINERASVARQKTVARKQQREVKARISVDSGYESKNVGAVDDLLSLENVENVENVEDVGVSTEEATDVVAVKTTSVTDRTQMIAQMSVQQAAETHAAQTTEKLYYNYATEPATAEVLAHTTTMQPTHLSGNGNNASTVADDESNAEDELMLNDGLMPQHNYKHNNKDARNHNAPENIMQRNRNFHTNAKAYAATNDYQHFIAEPNADDIDIIKLEDTRSSEDEIYKTIDGAPAKPPKYTHGKRKEIVTSRPPKYPAQAENEVLKAGVANNAVNSYADKLPNFPLKAPIVSETYDAPGKHILVNVTIATEGDSNSVYTLHVAVPIGGQTHDVQEVLTHERLKTPAHDEDAPPPTYAHDTEQAPISPYCIPEPPPPIPECPCKCADFLSATEVLDAVDNEAHFVPLADSVDNADAPTATATTTAPQTTDNFIHLPYTPAIATSTTTMLTNTTEDSLISTTTTATFTNLLGVDAAQAVSVDDHVVVGDGSKIACPDVMPILILEGARTFPARSFPPDGTTFGQITLGQKLTKEIQPYSYWNMQFYQSEPAYVKFDYTIPRGASIGVYGRRNALPTHTQYHFKEVLSGFSASTRTARAAHLSITREVTRYMEPGHWFVSLYNDDGDAQEVTFYAAIAEDMTQNCPNGCSGNGQCLLGHCQCNPGFGGDDCSESVCPVLCSQHGEYINGECICNPGWKGKECSLRHDECEVADCNGHGHCVSGKCQCMRGYKGKFCEEVDCPHPNCSGHGFCADGTCICKKGWKGTDCATVDKDALQCLPDCSNHGNFDVDTQTCTCEPKWSGDDCSKELCDLDCGQHGRCVGDACTCDTEWGGEYCNTKLCDTRCNEHGQCKNGTCLCVTGWNGKHCTIEGCPNGCSAHGQCRVSGEGQWECRCYEGWDGPDCGIALELNCGDSKDNDKDGLVDCEDPECCASHVCKTSQLCVSAPKPIDVLLRKQPPAITASFFERMKFLIDESSLQNYAKLETFNESIFWNYFNASRSAVIRGRVVTSLGMGLVGVRVSTTTLLEGFTLTRDDGWFDLMVNGGGAVTLQFGRSPFRPQSRIVQIPWNEVIIIDVVVMSMSEEKNLIPIPHTCFSHDYDLMKPVVLASWKHGFQGACPDRSAILAESQVIQESLQIPGTGLNLVYHSSRAAGYLSTIKLQLTPETIPETLHLIHLRITIEGILFERVFEADPGIKFTYAWNRLNIYRQRVYGVTTAIVKVGYQYSDCKDIIWDIQTTKLSGHDMSISEVGGWNLDIHHRYNFHEGILQKGDGSNIYLKNKPRVILTTMGDGHQRPLECNDCEGLAYKQRLLAPVALAASPDGSLYVGDFNYIRRIMTDGTIRTVVKLNATRVSYRYHMALSPLDGTLYISDPESHQIIRVRDTNDYSQPEKNWEPIVGSGERCLPGDEAHCGDGALAKDAKLAYPKGIAISSDNILYFADGTNIRMVDRDGIVTTLIGNHMHKSHWKPIPCEGTLKLEEMHLRWPTELAVSPLDNTLHIIDDHMILRMTPDGRVRVISGRPLHCATTSTVYDSDLATHATLVMPQSISFGPMGELYVAESDSQRINRVRVIGTDGRIAPFAGAESKCNCLERGCDCFEAEHFLATSAKFNTIAALSVTPDGHVHIADQANYRIRSVMSSIPEASASREYEIYAPDMQEIYIFNRFGQHVSTKNILTGETTYVFTYNVNTSNGKLSTVTDAAGNKVFLLRDYTSQVNSIENTKGQKCRLRMTRMKMLHELSTPDNYNVTFEYHGPTGLLKTKLDSTGRSYVYNYDEFGRLTSAVTPTGRVIDLVFDLSVKGAQVKISENAQKEQSMLIQGSTVMVRNGAAESKTSVEMDGSMTSLTPWGHTVQMEVVPYAILAEINPVIGESYPVPAKQRTEIAGDLANRFEWRYFVRRMQQGKQGKGPRPVSQVGRKLRVNGDNVLTLEYDRDAQSVVVLVDDKQELLNVTYDRTARPVSFRPQSGDYADVDLEYDRFGRLVSWKWGVLQEAYTFDRNGRLNEIKYGDGSSMVYAFKDMFGSLPLKVTTPRRSDYLLQYDDAGALQSLTTPRGHIHSFSLQTSLGFFKYQYFSPINRHPFEILYNDEGQILAKIHPHQSGKVAFVHDSAGRLETILAGLSSTHYTYQDTTSLIKSVEVQEPGFELRREFKYHAGILKDEKVRFGSKNSLASAHYKYFYDGNARLSSIEMSIDDKEVPTARYKYSQNLGQLEVVQDLKITRNAFNRTVIQDSAKQFFTIIDYDQHGRVKSVLMNIKSFDVFRLELDYDLRNRIKSQKTTLGRSTSFDKINYNADGHVTEVLGTNNWKYLYDENGNTVGIVDQGEKINLSYDIGDRVIQVGEIEFNSYDARGFVVRRGEQKYRYNNRGQLIHAFERDRFQSWYYYDDRSRLIAWHDSKGNVTQYYYANPKTPKLLTHVHFPKVGKTLRFFYDDRDMLMAVENGDQRYYVATDQNGSPLAFFDPNGIIIKDVRRTPFGRIIKDTNPDFFIPIDFHGGLLDPNTKLIYTEGRHYDPTVGQWMTPKWETLATEMSNPTDVFIYRYHNNDPVNPNKPQNYMIDLESWLQLFGYDLRSMQSSKYTKDAQYVPQISIKSNTLAPEFGVISGLECIVEKTNEKFSDFDFVPKPLLKMEPKMRNLLPRISYRRGVFGEGVLLSRIGGRALVSVVDGSNSVVQDVVSSVFNNSYFLDLHFSIHDQDVFYFVKDNVLKLRDDNEELRRLGGMFNISTHEVTDHGGTAAKELRLHGPDAVVIIKYGVDPEQERHRILKHAHKRAVERAWELEKQLVAAGFQGRGDWTEEEKEELVSHGDVDGWIGIDIHSIHKYPQLADDPGNVAFQRDAKRKRRKIGSAHRAAKSRRQQLRVMDLSA</sequence>
<dbReference type="Gene3D" id="2.180.10.10">
    <property type="entry name" value="RHS repeat-associated core"/>
    <property type="match status" value="2"/>
</dbReference>
<comment type="subcellular location">
    <subcellularLocation>
        <location evidence="2">Cell membrane</location>
    </subcellularLocation>
    <subcellularLocation>
        <location evidence="1">Membrane</location>
        <topology evidence="1">Single-pass membrane protein</topology>
    </subcellularLocation>
</comment>
<organism evidence="15 16">
    <name type="scientific">Bactrocera dorsalis</name>
    <name type="common">Oriental fruit fly</name>
    <name type="synonym">Dacus dorsalis</name>
    <dbReference type="NCBI Taxonomy" id="27457"/>
    <lineage>
        <taxon>Eukaryota</taxon>
        <taxon>Metazoa</taxon>
        <taxon>Ecdysozoa</taxon>
        <taxon>Arthropoda</taxon>
        <taxon>Hexapoda</taxon>
        <taxon>Insecta</taxon>
        <taxon>Pterygota</taxon>
        <taxon>Neoptera</taxon>
        <taxon>Endopterygota</taxon>
        <taxon>Diptera</taxon>
        <taxon>Brachycera</taxon>
        <taxon>Muscomorpha</taxon>
        <taxon>Tephritoidea</taxon>
        <taxon>Tephritidae</taxon>
        <taxon>Bactrocera</taxon>
        <taxon>Bactrocera</taxon>
    </lineage>
</organism>
<dbReference type="PROSITE" id="PS01186">
    <property type="entry name" value="EGF_2"/>
    <property type="match status" value="3"/>
</dbReference>
<feature type="domain" description="EGF-like" evidence="14">
    <location>
        <begin position="2026"/>
        <end position="2059"/>
    </location>
</feature>
<feature type="region of interest" description="Disordered" evidence="12">
    <location>
        <begin position="1"/>
        <end position="81"/>
    </location>
</feature>